<dbReference type="Proteomes" id="UP000028042">
    <property type="component" value="Unassembled WGS sequence"/>
</dbReference>
<accession>A0A0H3J9M4</accession>
<evidence type="ECO:0000313" key="4">
    <source>
        <dbReference type="Proteomes" id="UP000030905"/>
    </source>
</evidence>
<dbReference type="RefSeq" id="WP_003444947.1">
    <property type="nucleotide sequence ID" value="NZ_ANZB01000006.1"/>
</dbReference>
<dbReference type="KEGG" id="cpae:CPAST_c40380"/>
<organism evidence="1 4">
    <name type="scientific">Clostridium pasteurianum DSM 525 = ATCC 6013</name>
    <dbReference type="NCBI Taxonomy" id="1262449"/>
    <lineage>
        <taxon>Bacteria</taxon>
        <taxon>Bacillati</taxon>
        <taxon>Bacillota</taxon>
        <taxon>Clostridia</taxon>
        <taxon>Eubacteriales</taxon>
        <taxon>Clostridiaceae</taxon>
        <taxon>Clostridium</taxon>
    </lineage>
</organism>
<name>A0A0H3J9M4_CLOPA</name>
<proteinExistence type="predicted"/>
<reference evidence="1 4" key="1">
    <citation type="journal article" date="2015" name="Genome Announc.">
        <title>Complete Genome Sequence of the Nitrogen-Fixing and Solvent-Producing Clostridium pasteurianum DSM 525.</title>
        <authorList>
            <person name="Poehlein A."/>
            <person name="Grosse-Honebrink A."/>
            <person name="Zhang Y."/>
            <person name="Minton N.P."/>
            <person name="Daniel R."/>
        </authorList>
    </citation>
    <scope>NUCLEOTIDE SEQUENCE [LARGE SCALE GENOMIC DNA]</scope>
    <source>
        <strain evidence="1">DSM 525</strain>
        <strain evidence="4">DSM 525 / ATCC 6013</strain>
    </source>
</reference>
<protein>
    <submittedName>
        <fullName evidence="1">Uncharacterized protein</fullName>
    </submittedName>
</protein>
<gene>
    <name evidence="1" type="ORF">CLPA_c40380</name>
    <name evidence="2" type="ORF">CP6013_03176</name>
</gene>
<evidence type="ECO:0000313" key="2">
    <source>
        <dbReference type="EMBL" id="KRU13920.1"/>
    </source>
</evidence>
<dbReference type="EMBL" id="CP009268">
    <property type="protein sequence ID" value="AJA54055.1"/>
    <property type="molecule type" value="Genomic_DNA"/>
</dbReference>
<dbReference type="KEGG" id="cpat:CLPA_c40380"/>
<dbReference type="EMBL" id="JPGY02000001">
    <property type="protein sequence ID" value="KRU13920.1"/>
    <property type="molecule type" value="Genomic_DNA"/>
</dbReference>
<reference evidence="2" key="2">
    <citation type="submission" date="2015-10" db="EMBL/GenBank/DDBJ databases">
        <title>Improved Draft Genome Sequence of Clostridium pasteurianum Strain ATCC 6013 (DSM 525) Using a Hybrid Next-Generation Sequencing Approach.</title>
        <authorList>
            <person name="Pyne M.E."/>
            <person name="Utturkar S.M."/>
            <person name="Brown S.D."/>
            <person name="Moo-Young M."/>
            <person name="Chung D.A."/>
            <person name="Chou P.C."/>
        </authorList>
    </citation>
    <scope>NUCLEOTIDE SEQUENCE</scope>
    <source>
        <strain evidence="2">ATCC 6013</strain>
    </source>
</reference>
<dbReference type="PATRIC" id="fig|1262449.3.peg.2093"/>
<reference evidence="2 3" key="3">
    <citation type="journal article" name="Genome Announc.">
        <title>Improved Draft Genome Sequence of Clostridium pasteurianum Strain ATCC 6013 (DSM 525) Using a Hybrid Next-Generation Sequencing Approach.</title>
        <authorList>
            <person name="Pyne M.E."/>
            <person name="Utturkar S."/>
            <person name="Brown S.D."/>
            <person name="Moo-Young M."/>
            <person name="Chung D.A."/>
            <person name="Chou C.P."/>
        </authorList>
    </citation>
    <scope>NUCLEOTIDE SEQUENCE [LARGE SCALE GENOMIC DNA]</scope>
    <source>
        <strain evidence="2 3">ATCC 6013</strain>
    </source>
</reference>
<keyword evidence="4" id="KW-1185">Reference proteome</keyword>
<dbReference type="AlphaFoldDB" id="A0A0H3J9M4"/>
<sequence>MDKKNENNEKKDPLQSFLDQAANSIAVGAAKLEMEKFKDFVPVITDCTKCMYDDMKQKGFTDRQAFDFASEYTMRQFIQN</sequence>
<dbReference type="Proteomes" id="UP000030905">
    <property type="component" value="Chromosome"/>
</dbReference>
<evidence type="ECO:0000313" key="3">
    <source>
        <dbReference type="Proteomes" id="UP000028042"/>
    </source>
</evidence>
<dbReference type="GeneID" id="93076112"/>
<evidence type="ECO:0000313" key="1">
    <source>
        <dbReference type="EMBL" id="AJA54055.1"/>
    </source>
</evidence>